<comment type="caution">
    <text evidence="2">The sequence shown here is derived from an EMBL/GenBank/DDBJ whole genome shotgun (WGS) entry which is preliminary data.</text>
</comment>
<sequence length="142" mass="16214">MTRHDEQEAEAALRLGHVRLGENTSAMTQRTLLQLLQHLQLLLRQHNPSVRDLIMACEVPDDQVEQMRLMISAEARSTGQQARRYNRPLKGRLSKENVFTETVNVFIRMQLHRLCGLVTARSGKAKRANKQSRNDNLCANGI</sequence>
<dbReference type="Proteomes" id="UP000440578">
    <property type="component" value="Unassembled WGS sequence"/>
</dbReference>
<protein>
    <submittedName>
        <fullName evidence="2">Uncharacterized protein</fullName>
    </submittedName>
</protein>
<accession>A0A6A4VCS1</accession>
<evidence type="ECO:0000313" key="2">
    <source>
        <dbReference type="EMBL" id="KAF0289334.1"/>
    </source>
</evidence>
<feature type="region of interest" description="Disordered" evidence="1">
    <location>
        <begin position="122"/>
        <end position="142"/>
    </location>
</feature>
<gene>
    <name evidence="2" type="ORF">FJT64_012387</name>
</gene>
<evidence type="ECO:0000313" key="3">
    <source>
        <dbReference type="Proteomes" id="UP000440578"/>
    </source>
</evidence>
<reference evidence="2 3" key="1">
    <citation type="submission" date="2019-07" db="EMBL/GenBank/DDBJ databases">
        <title>Draft genome assembly of a fouling barnacle, Amphibalanus amphitrite (Darwin, 1854): The first reference genome for Thecostraca.</title>
        <authorList>
            <person name="Kim W."/>
        </authorList>
    </citation>
    <scope>NUCLEOTIDE SEQUENCE [LARGE SCALE GENOMIC DNA]</scope>
    <source>
        <strain evidence="2">SNU_AA5</strain>
        <tissue evidence="2">Soma without cirri and trophi</tissue>
    </source>
</reference>
<dbReference type="AlphaFoldDB" id="A0A6A4VCS1"/>
<keyword evidence="3" id="KW-1185">Reference proteome</keyword>
<name>A0A6A4VCS1_AMPAM</name>
<organism evidence="2 3">
    <name type="scientific">Amphibalanus amphitrite</name>
    <name type="common">Striped barnacle</name>
    <name type="synonym">Balanus amphitrite</name>
    <dbReference type="NCBI Taxonomy" id="1232801"/>
    <lineage>
        <taxon>Eukaryota</taxon>
        <taxon>Metazoa</taxon>
        <taxon>Ecdysozoa</taxon>
        <taxon>Arthropoda</taxon>
        <taxon>Crustacea</taxon>
        <taxon>Multicrustacea</taxon>
        <taxon>Cirripedia</taxon>
        <taxon>Thoracica</taxon>
        <taxon>Thoracicalcarea</taxon>
        <taxon>Balanomorpha</taxon>
        <taxon>Balanoidea</taxon>
        <taxon>Balanidae</taxon>
        <taxon>Amphibalaninae</taxon>
        <taxon>Amphibalanus</taxon>
    </lineage>
</organism>
<evidence type="ECO:0000256" key="1">
    <source>
        <dbReference type="SAM" id="MobiDB-lite"/>
    </source>
</evidence>
<dbReference type="EMBL" id="VIIS01002036">
    <property type="protein sequence ID" value="KAF0289334.1"/>
    <property type="molecule type" value="Genomic_DNA"/>
</dbReference>
<proteinExistence type="predicted"/>